<dbReference type="Gene3D" id="3.40.30.10">
    <property type="entry name" value="Glutaredoxin"/>
    <property type="match status" value="1"/>
</dbReference>
<protein>
    <submittedName>
        <fullName evidence="1">Dihydroneopterin aldolase</fullName>
    </submittedName>
</protein>
<accession>A0A840TK76</accession>
<proteinExistence type="predicted"/>
<sequence>MRNVSSLFSEKYLHQTYSYAEYLALMNQVVAEQRTTGPKQTPELAEYTRLNQYRMNRLNKTVVLSQELQQLIYQIEAPQTWYLLTEAWCGDAAQSAPVIAKVAAMNPHLTLRLLLRDEHPEIMDAYLTHGGRSIPKLIALDTDGNELFSWGPRPVALQEIMLEYKKNPTVPYKEFAEEVQRWYNADKTQTIQYELAELLKVIFVKSDVK</sequence>
<gene>
    <name evidence="1" type="ORF">HNQ92_000073</name>
</gene>
<evidence type="ECO:0000313" key="1">
    <source>
        <dbReference type="EMBL" id="MBB5281952.1"/>
    </source>
</evidence>
<dbReference type="InterPro" id="IPR036249">
    <property type="entry name" value="Thioredoxin-like_sf"/>
</dbReference>
<organism evidence="1 2">
    <name type="scientific">Rhabdobacter roseus</name>
    <dbReference type="NCBI Taxonomy" id="1655419"/>
    <lineage>
        <taxon>Bacteria</taxon>
        <taxon>Pseudomonadati</taxon>
        <taxon>Bacteroidota</taxon>
        <taxon>Cytophagia</taxon>
        <taxon>Cytophagales</taxon>
        <taxon>Cytophagaceae</taxon>
        <taxon>Rhabdobacter</taxon>
    </lineage>
</organism>
<dbReference type="SUPFAM" id="SSF52833">
    <property type="entry name" value="Thioredoxin-like"/>
    <property type="match status" value="1"/>
</dbReference>
<dbReference type="RefSeq" id="WP_184169322.1">
    <property type="nucleotide sequence ID" value="NZ_JACHGF010000001.1"/>
</dbReference>
<dbReference type="AlphaFoldDB" id="A0A840TK76"/>
<keyword evidence="2" id="KW-1185">Reference proteome</keyword>
<evidence type="ECO:0000313" key="2">
    <source>
        <dbReference type="Proteomes" id="UP000557307"/>
    </source>
</evidence>
<dbReference type="Proteomes" id="UP000557307">
    <property type="component" value="Unassembled WGS sequence"/>
</dbReference>
<dbReference type="EMBL" id="JACHGF010000001">
    <property type="protein sequence ID" value="MBB5281952.1"/>
    <property type="molecule type" value="Genomic_DNA"/>
</dbReference>
<reference evidence="1 2" key="1">
    <citation type="submission" date="2020-08" db="EMBL/GenBank/DDBJ databases">
        <title>Genomic Encyclopedia of Type Strains, Phase IV (KMG-IV): sequencing the most valuable type-strain genomes for metagenomic binning, comparative biology and taxonomic classification.</title>
        <authorList>
            <person name="Goeker M."/>
        </authorList>
    </citation>
    <scope>NUCLEOTIDE SEQUENCE [LARGE SCALE GENOMIC DNA]</scope>
    <source>
        <strain evidence="1 2">DSM 105074</strain>
    </source>
</reference>
<comment type="caution">
    <text evidence="1">The sequence shown here is derived from an EMBL/GenBank/DDBJ whole genome shotgun (WGS) entry which is preliminary data.</text>
</comment>
<name>A0A840TK76_9BACT</name>
<dbReference type="Pfam" id="PF14595">
    <property type="entry name" value="Thioredoxin_9"/>
    <property type="match status" value="1"/>
</dbReference>